<sequence length="180" mass="20393">MSKSIPTLHVIAAACRPTNGIGKNNTLPWNLPTDLKYFKTTTSSTPDSKVAVIMGRRTWESIPSKPRPLKNRINVVLTTNSNFVAEGAILASSLEEGIKSCMDQADKIWIIGGANLYKEAMQYYKCQIFLTEIDKEFECDTFFPSIDSTKYKEVSVSEDHVENGITFRFKRFERLLQENN</sequence>
<dbReference type="GO" id="GO:0050661">
    <property type="term" value="F:NADP binding"/>
    <property type="evidence" value="ECO:0007669"/>
    <property type="project" value="InterPro"/>
</dbReference>
<evidence type="ECO:0000256" key="4">
    <source>
        <dbReference type="ARBA" id="ARBA00022857"/>
    </source>
</evidence>
<evidence type="ECO:0000256" key="7">
    <source>
        <dbReference type="RuleBase" id="RU004474"/>
    </source>
</evidence>
<evidence type="ECO:0000259" key="8">
    <source>
        <dbReference type="PROSITE" id="PS51330"/>
    </source>
</evidence>
<comment type="catalytic activity">
    <reaction evidence="6">
        <text>(6S)-5,6,7,8-tetrahydrofolate + NADP(+) = 7,8-dihydrofolate + NADPH + H(+)</text>
        <dbReference type="Rhea" id="RHEA:15009"/>
        <dbReference type="ChEBI" id="CHEBI:15378"/>
        <dbReference type="ChEBI" id="CHEBI:57451"/>
        <dbReference type="ChEBI" id="CHEBI:57453"/>
        <dbReference type="ChEBI" id="CHEBI:57783"/>
        <dbReference type="ChEBI" id="CHEBI:58349"/>
        <dbReference type="EC" id="1.5.1.3"/>
    </reaction>
</comment>
<organism evidence="9">
    <name type="scientific">Lepeophtheirus salmonis</name>
    <name type="common">Salmon louse</name>
    <name type="synonym">Caligus salmonis</name>
    <dbReference type="NCBI Taxonomy" id="72036"/>
    <lineage>
        <taxon>Eukaryota</taxon>
        <taxon>Metazoa</taxon>
        <taxon>Ecdysozoa</taxon>
        <taxon>Arthropoda</taxon>
        <taxon>Crustacea</taxon>
        <taxon>Multicrustacea</taxon>
        <taxon>Hexanauplia</taxon>
        <taxon>Copepoda</taxon>
        <taxon>Siphonostomatoida</taxon>
        <taxon>Caligidae</taxon>
        <taxon>Lepeophtheirus</taxon>
    </lineage>
</organism>
<evidence type="ECO:0000256" key="1">
    <source>
        <dbReference type="ARBA" id="ARBA00004903"/>
    </source>
</evidence>
<dbReference type="PROSITE" id="PS51330">
    <property type="entry name" value="DHFR_2"/>
    <property type="match status" value="1"/>
</dbReference>
<dbReference type="Gene3D" id="3.40.430.10">
    <property type="entry name" value="Dihydrofolate Reductase, subunit A"/>
    <property type="match status" value="1"/>
</dbReference>
<dbReference type="OrthoDB" id="4664297at2759"/>
<dbReference type="PROSITE" id="PS00075">
    <property type="entry name" value="DHFR_1"/>
    <property type="match status" value="1"/>
</dbReference>
<feature type="domain" description="DHFR" evidence="8">
    <location>
        <begin position="7"/>
        <end position="174"/>
    </location>
</feature>
<dbReference type="EC" id="1.5.1.3" evidence="2"/>
<dbReference type="InterPro" id="IPR012259">
    <property type="entry name" value="DHFR"/>
</dbReference>
<dbReference type="InterPro" id="IPR024072">
    <property type="entry name" value="DHFR-like_dom_sf"/>
</dbReference>
<keyword evidence="4" id="KW-0521">NADP</keyword>
<evidence type="ECO:0000256" key="2">
    <source>
        <dbReference type="ARBA" id="ARBA00012856"/>
    </source>
</evidence>
<dbReference type="GO" id="GO:0005739">
    <property type="term" value="C:mitochondrion"/>
    <property type="evidence" value="ECO:0007669"/>
    <property type="project" value="TreeGrafter"/>
</dbReference>
<accession>D3PJE0</accession>
<evidence type="ECO:0000313" key="9">
    <source>
        <dbReference type="EMBL" id="ADD38676.1"/>
    </source>
</evidence>
<keyword evidence="5" id="KW-0560">Oxidoreductase</keyword>
<dbReference type="PANTHER" id="PTHR48069:SF3">
    <property type="entry name" value="DIHYDROFOLATE REDUCTASE"/>
    <property type="match status" value="1"/>
</dbReference>
<dbReference type="EMBL" id="BT121746">
    <property type="protein sequence ID" value="ADD38676.1"/>
    <property type="molecule type" value="mRNA"/>
</dbReference>
<dbReference type="InterPro" id="IPR017925">
    <property type="entry name" value="DHFR_CS"/>
</dbReference>
<dbReference type="UniPathway" id="UPA00077">
    <property type="reaction ID" value="UER00158"/>
</dbReference>
<dbReference type="GO" id="GO:0046654">
    <property type="term" value="P:tetrahydrofolate biosynthetic process"/>
    <property type="evidence" value="ECO:0007669"/>
    <property type="project" value="UniProtKB-UniPathway"/>
</dbReference>
<dbReference type="GO" id="GO:0046452">
    <property type="term" value="P:dihydrofolate metabolic process"/>
    <property type="evidence" value="ECO:0007669"/>
    <property type="project" value="TreeGrafter"/>
</dbReference>
<protein>
    <recommendedName>
        <fullName evidence="2">dihydrofolate reductase</fullName>
        <ecNumber evidence="2">1.5.1.3</ecNumber>
    </recommendedName>
</protein>
<dbReference type="InterPro" id="IPR001796">
    <property type="entry name" value="DHFR_dom"/>
</dbReference>
<name>D3PJE0_LEPSM</name>
<dbReference type="GO" id="GO:0006730">
    <property type="term" value="P:one-carbon metabolic process"/>
    <property type="evidence" value="ECO:0007669"/>
    <property type="project" value="UniProtKB-KW"/>
</dbReference>
<dbReference type="CDD" id="cd00209">
    <property type="entry name" value="DHFR"/>
    <property type="match status" value="1"/>
</dbReference>
<evidence type="ECO:0000256" key="5">
    <source>
        <dbReference type="ARBA" id="ARBA00023002"/>
    </source>
</evidence>
<comment type="similarity">
    <text evidence="7">Belongs to the dihydrofolate reductase family.</text>
</comment>
<dbReference type="Pfam" id="PF00186">
    <property type="entry name" value="DHFR_1"/>
    <property type="match status" value="1"/>
</dbReference>
<dbReference type="PROSITE" id="PS51257">
    <property type="entry name" value="PROKAR_LIPOPROTEIN"/>
    <property type="match status" value="1"/>
</dbReference>
<gene>
    <name evidence="9" type="primary">DYR</name>
</gene>
<dbReference type="SUPFAM" id="SSF53597">
    <property type="entry name" value="Dihydrofolate reductase-like"/>
    <property type="match status" value="1"/>
</dbReference>
<dbReference type="PIRSF" id="PIRSF000194">
    <property type="entry name" value="DHFR"/>
    <property type="match status" value="1"/>
</dbReference>
<comment type="pathway">
    <text evidence="1">Cofactor biosynthesis; tetrahydrofolate biosynthesis; 5,6,7,8-tetrahydrofolate from 7,8-dihydrofolate: step 1/1.</text>
</comment>
<proteinExistence type="evidence at transcript level"/>
<evidence type="ECO:0000256" key="6">
    <source>
        <dbReference type="ARBA" id="ARBA00048873"/>
    </source>
</evidence>
<dbReference type="PRINTS" id="PR00070">
    <property type="entry name" value="DHFR"/>
</dbReference>
<dbReference type="AlphaFoldDB" id="D3PJE0"/>
<dbReference type="GO" id="GO:0004146">
    <property type="term" value="F:dihydrofolate reductase activity"/>
    <property type="evidence" value="ECO:0007669"/>
    <property type="project" value="UniProtKB-EC"/>
</dbReference>
<dbReference type="PANTHER" id="PTHR48069">
    <property type="entry name" value="DIHYDROFOLATE REDUCTASE"/>
    <property type="match status" value="1"/>
</dbReference>
<dbReference type="GO" id="GO:0046655">
    <property type="term" value="P:folic acid metabolic process"/>
    <property type="evidence" value="ECO:0007669"/>
    <property type="project" value="TreeGrafter"/>
</dbReference>
<evidence type="ECO:0000256" key="3">
    <source>
        <dbReference type="ARBA" id="ARBA00022563"/>
    </source>
</evidence>
<reference evidence="9" key="1">
    <citation type="submission" date="2010-03" db="EMBL/GenBank/DDBJ databases">
        <title>Atlantic Lepeophtheirus salmonis ESTs and full-length cDNAs.</title>
        <authorList>
            <person name="Yasuike M."/>
            <person name="von Schalburg K."/>
            <person name="Cooper G."/>
            <person name="Leong J."/>
            <person name="Nilsen F."/>
            <person name="Jones S.R.M."/>
            <person name="Koop B.F."/>
        </authorList>
    </citation>
    <scope>NUCLEOTIDE SEQUENCE</scope>
    <source>
        <strain evidence="9">Atlantic form</strain>
        <tissue evidence="9">Mixed tissue</tissue>
    </source>
</reference>
<keyword evidence="3" id="KW-0554">One-carbon metabolism</keyword>